<dbReference type="InterPro" id="IPR057223">
    <property type="entry name" value="DUF7901"/>
</dbReference>
<dbReference type="Pfam" id="PF18998">
    <property type="entry name" value="Flg_new_2"/>
    <property type="match status" value="2"/>
</dbReference>
<evidence type="ECO:0000259" key="3">
    <source>
        <dbReference type="Pfam" id="PF18998"/>
    </source>
</evidence>
<dbReference type="AlphaFoldDB" id="A0A956SFW3"/>
<feature type="region of interest" description="Disordered" evidence="1">
    <location>
        <begin position="556"/>
        <end position="575"/>
    </location>
</feature>
<dbReference type="Pfam" id="PF25470">
    <property type="entry name" value="DUF7901"/>
    <property type="match status" value="1"/>
</dbReference>
<feature type="domain" description="Bacterial repeat" evidence="3">
    <location>
        <begin position="284"/>
        <end position="349"/>
    </location>
</feature>
<organism evidence="5 6">
    <name type="scientific">Eiseniibacteriota bacterium</name>
    <dbReference type="NCBI Taxonomy" id="2212470"/>
    <lineage>
        <taxon>Bacteria</taxon>
        <taxon>Candidatus Eiseniibacteriota</taxon>
    </lineage>
</organism>
<feature type="chain" id="PRO_5037072235" evidence="2">
    <location>
        <begin position="24"/>
        <end position="639"/>
    </location>
</feature>
<sequence length="639" mass="67927">MKTIVAVLLATLSLFLSVAELQAQSTLAFEQPPDPSGGVILSSWYFPDGTDSDSYAYDSFVTVVTGPITEVRWRGGYQYTGYGLVNDFSITFYATNSTGSQPLCGLPEDNDVYLARYMVGSNAGETPVGSFGGIAMYDYHYELPQPFQVEAGVKYWVRIEGFTAGLPFWGLSRATGGDGSHFEYNNHMFRFFPHDEAFSLYTTAAPTYTITTSADPVAGGTTGGDGAYPPGSTATVTATPNTGWGFVNWTENGVPVSNSPNYTFTVSSDRDLVAHFMTAWTIATNAQPSIGGTTAGDGLYNDGSTVTVVATPNQSWEFVNWTEFGNPVSSSPSYQFVASANRTLTANFALPAGTVLFDFDDAPLHTPLPIDVTAGGITAHVDGTAGSYSVQSADVLGFTPTGFGGYCLYPSTLFQADLVIDFSELLSGFSIMYCPMEFGCDDSATMRVTAYRGATWVGTETTTVPTPGTYPVGVLSCTFPDGFDSVVVHYDSPPPICQDWVRVFLADNMIVTQAAPSAVEEGASMARVGASAYPNPFGDGTTIRFGLRAASSLKAGGTTSTLGARSEASGPDGDVSVRIYDPSGRLIRTLTPRAGTSSSIGEAWWDGRDAFGSPAPTGIYYCRILTAESEQSMQIVKLR</sequence>
<feature type="signal peptide" evidence="2">
    <location>
        <begin position="1"/>
        <end position="23"/>
    </location>
</feature>
<comment type="caution">
    <text evidence="5">The sequence shown here is derived from an EMBL/GenBank/DDBJ whole genome shotgun (WGS) entry which is preliminary data.</text>
</comment>
<reference evidence="5" key="2">
    <citation type="journal article" date="2021" name="Microbiome">
        <title>Successional dynamics and alternative stable states in a saline activated sludge microbial community over 9 years.</title>
        <authorList>
            <person name="Wang Y."/>
            <person name="Ye J."/>
            <person name="Ju F."/>
            <person name="Liu L."/>
            <person name="Boyd J.A."/>
            <person name="Deng Y."/>
            <person name="Parks D.H."/>
            <person name="Jiang X."/>
            <person name="Yin X."/>
            <person name="Woodcroft B.J."/>
            <person name="Tyson G.W."/>
            <person name="Hugenholtz P."/>
            <person name="Polz M.F."/>
            <person name="Zhang T."/>
        </authorList>
    </citation>
    <scope>NUCLEOTIDE SEQUENCE</scope>
    <source>
        <strain evidence="5">HKST-UBA02</strain>
    </source>
</reference>
<feature type="domain" description="DUF7901" evidence="4">
    <location>
        <begin position="28"/>
        <end position="170"/>
    </location>
</feature>
<protein>
    <submittedName>
        <fullName evidence="5">T9SS type A sorting domain-containing protein</fullName>
    </submittedName>
</protein>
<dbReference type="Proteomes" id="UP000739538">
    <property type="component" value="Unassembled WGS sequence"/>
</dbReference>
<proteinExistence type="predicted"/>
<evidence type="ECO:0000256" key="1">
    <source>
        <dbReference type="SAM" id="MobiDB-lite"/>
    </source>
</evidence>
<evidence type="ECO:0000313" key="6">
    <source>
        <dbReference type="Proteomes" id="UP000739538"/>
    </source>
</evidence>
<dbReference type="EMBL" id="JAGQHS010000205">
    <property type="protein sequence ID" value="MCA9758736.1"/>
    <property type="molecule type" value="Genomic_DNA"/>
</dbReference>
<reference evidence="5" key="1">
    <citation type="submission" date="2020-04" db="EMBL/GenBank/DDBJ databases">
        <authorList>
            <person name="Zhang T."/>
        </authorList>
    </citation>
    <scope>NUCLEOTIDE SEQUENCE</scope>
    <source>
        <strain evidence="5">HKST-UBA02</strain>
    </source>
</reference>
<accession>A0A956SFW3</accession>
<evidence type="ECO:0000313" key="5">
    <source>
        <dbReference type="EMBL" id="MCA9758736.1"/>
    </source>
</evidence>
<feature type="domain" description="Bacterial repeat" evidence="3">
    <location>
        <begin position="211"/>
        <end position="277"/>
    </location>
</feature>
<evidence type="ECO:0000256" key="2">
    <source>
        <dbReference type="SAM" id="SignalP"/>
    </source>
</evidence>
<name>A0A956SFW3_UNCEI</name>
<evidence type="ECO:0000259" key="4">
    <source>
        <dbReference type="Pfam" id="PF25470"/>
    </source>
</evidence>
<dbReference type="InterPro" id="IPR044060">
    <property type="entry name" value="Bacterial_rp_domain"/>
</dbReference>
<gene>
    <name evidence="5" type="ORF">KDA27_23285</name>
</gene>
<dbReference type="Gene3D" id="2.60.40.4070">
    <property type="match status" value="1"/>
</dbReference>
<keyword evidence="2" id="KW-0732">Signal</keyword>